<feature type="compositionally biased region" description="Basic residues" evidence="14">
    <location>
        <begin position="273"/>
        <end position="288"/>
    </location>
</feature>
<evidence type="ECO:0000256" key="7">
    <source>
        <dbReference type="ARBA" id="ARBA00022801"/>
    </source>
</evidence>
<keyword evidence="11" id="KW-0636">Prenylation</keyword>
<dbReference type="OrthoDB" id="5976022at2759"/>
<dbReference type="GO" id="GO:0007121">
    <property type="term" value="P:bipolar cellular bud site selection"/>
    <property type="evidence" value="ECO:0007669"/>
    <property type="project" value="EnsemblFungi"/>
</dbReference>
<dbReference type="GO" id="GO:0005886">
    <property type="term" value="C:plasma membrane"/>
    <property type="evidence" value="ECO:0007669"/>
    <property type="project" value="UniProtKB-SubCell"/>
</dbReference>
<dbReference type="GO" id="GO:0035025">
    <property type="term" value="P:positive regulation of Rho protein signal transduction"/>
    <property type="evidence" value="ECO:0007669"/>
    <property type="project" value="EnsemblFungi"/>
</dbReference>
<dbReference type="KEGG" id="slb:AWJ20_3825"/>
<sequence length="316" mass="34682">MRDYKVVVLGAGGVGKSALTVQFVQGVYLESYDPTIEDSYRKQCLIDNRSCTLEILDSAGVEQFTAMRELYIKNGEGFILVYSVTNESSLQELLELREQVIRIKDNANVPIVLVGNKCDLMDDRVVPAKVGVQVADSWGKVPFYETSAKYRLNVEEVFVDLVRQIMRRDSGFGSSLGMRQGSIDESTKKYILGHGHNNSSNSHYYSSHGRQLSHNGSNNASSVALAAATHTASNSTSSTFSSRSNSHTQTHSAASLEGFDHAFLTTDPAAKSTRNKLLRHKPSNRKLSGKASTLSLRRNHANPASAGQKDKDCLIM</sequence>
<evidence type="ECO:0000256" key="10">
    <source>
        <dbReference type="ARBA" id="ARBA00023288"/>
    </source>
</evidence>
<evidence type="ECO:0000256" key="13">
    <source>
        <dbReference type="ARBA" id="ARBA00072720"/>
    </source>
</evidence>
<dbReference type="SUPFAM" id="SSF52540">
    <property type="entry name" value="P-loop containing nucleoside triphosphate hydrolases"/>
    <property type="match status" value="1"/>
</dbReference>
<dbReference type="FunFam" id="3.40.50.300:FF:000631">
    <property type="entry name" value="Ras small monomeric GTPase"/>
    <property type="match status" value="1"/>
</dbReference>
<dbReference type="GO" id="GO:0007120">
    <property type="term" value="P:axial cellular bud site selection"/>
    <property type="evidence" value="ECO:0007669"/>
    <property type="project" value="EnsemblFungi"/>
</dbReference>
<dbReference type="PROSITE" id="PS51419">
    <property type="entry name" value="RAB"/>
    <property type="match status" value="1"/>
</dbReference>
<proteinExistence type="inferred from homology"/>
<evidence type="ECO:0000256" key="6">
    <source>
        <dbReference type="ARBA" id="ARBA00022741"/>
    </source>
</evidence>
<keyword evidence="4" id="KW-1003">Cell membrane</keyword>
<dbReference type="EMBL" id="CP014500">
    <property type="protein sequence ID" value="ANB11029.1"/>
    <property type="molecule type" value="Genomic_DNA"/>
</dbReference>
<dbReference type="GO" id="GO:0000755">
    <property type="term" value="P:cytogamy"/>
    <property type="evidence" value="ECO:0007669"/>
    <property type="project" value="EnsemblFungi"/>
</dbReference>
<dbReference type="PRINTS" id="PR00449">
    <property type="entry name" value="RASTRNSFRMNG"/>
</dbReference>
<dbReference type="SMART" id="SM00176">
    <property type="entry name" value="RAN"/>
    <property type="match status" value="1"/>
</dbReference>
<dbReference type="RefSeq" id="XP_018733506.1">
    <property type="nucleotide sequence ID" value="XM_018880857.1"/>
</dbReference>
<evidence type="ECO:0000256" key="12">
    <source>
        <dbReference type="ARBA" id="ARBA00048098"/>
    </source>
</evidence>
<evidence type="ECO:0000313" key="15">
    <source>
        <dbReference type="EMBL" id="ANB11029.1"/>
    </source>
</evidence>
<gene>
    <name evidence="15" type="primary">RSR1</name>
    <name evidence="15" type="ORF">AWJ20_3825</name>
</gene>
<accession>A0A167BZQ5</accession>
<feature type="region of interest" description="Disordered" evidence="14">
    <location>
        <begin position="270"/>
        <end position="316"/>
    </location>
</feature>
<evidence type="ECO:0000256" key="1">
    <source>
        <dbReference type="ARBA" id="ARBA00004342"/>
    </source>
</evidence>
<dbReference type="SMART" id="SM00173">
    <property type="entry name" value="RAS"/>
    <property type="match status" value="1"/>
</dbReference>
<comment type="catalytic activity">
    <reaction evidence="12">
        <text>GTP + H2O = GDP + phosphate + H(+)</text>
        <dbReference type="Rhea" id="RHEA:19669"/>
        <dbReference type="ChEBI" id="CHEBI:15377"/>
        <dbReference type="ChEBI" id="CHEBI:15378"/>
        <dbReference type="ChEBI" id="CHEBI:37565"/>
        <dbReference type="ChEBI" id="CHEBI:43474"/>
        <dbReference type="ChEBI" id="CHEBI:58189"/>
        <dbReference type="EC" id="3.6.5.2"/>
    </reaction>
</comment>
<name>A0A167BZQ5_9ASCO</name>
<keyword evidence="6" id="KW-0547">Nucleotide-binding</keyword>
<dbReference type="GO" id="GO:0005935">
    <property type="term" value="C:cellular bud neck"/>
    <property type="evidence" value="ECO:0007669"/>
    <property type="project" value="EnsemblFungi"/>
</dbReference>
<evidence type="ECO:0000256" key="11">
    <source>
        <dbReference type="ARBA" id="ARBA00023289"/>
    </source>
</evidence>
<organism evidence="15 16">
    <name type="scientific">Sugiyamaella lignohabitans</name>
    <dbReference type="NCBI Taxonomy" id="796027"/>
    <lineage>
        <taxon>Eukaryota</taxon>
        <taxon>Fungi</taxon>
        <taxon>Dikarya</taxon>
        <taxon>Ascomycota</taxon>
        <taxon>Saccharomycotina</taxon>
        <taxon>Dipodascomycetes</taxon>
        <taxon>Dipodascales</taxon>
        <taxon>Trichomonascaceae</taxon>
        <taxon>Sugiyamaella</taxon>
    </lineage>
</organism>
<dbReference type="PROSITE" id="PS51420">
    <property type="entry name" value="RHO"/>
    <property type="match status" value="1"/>
</dbReference>
<dbReference type="GO" id="GO:0032153">
    <property type="term" value="C:cell division site"/>
    <property type="evidence" value="ECO:0007669"/>
    <property type="project" value="EnsemblFungi"/>
</dbReference>
<evidence type="ECO:0000256" key="4">
    <source>
        <dbReference type="ARBA" id="ARBA00022475"/>
    </source>
</evidence>
<dbReference type="GO" id="GO:0032507">
    <property type="term" value="P:maintenance of protein location in cell"/>
    <property type="evidence" value="ECO:0007669"/>
    <property type="project" value="EnsemblFungi"/>
</dbReference>
<evidence type="ECO:0000313" key="16">
    <source>
        <dbReference type="Proteomes" id="UP000189580"/>
    </source>
</evidence>
<dbReference type="InterPro" id="IPR005225">
    <property type="entry name" value="Small_GTP-bd"/>
</dbReference>
<dbReference type="GO" id="GO:0000131">
    <property type="term" value="C:incipient cellular bud site"/>
    <property type="evidence" value="ECO:0007669"/>
    <property type="project" value="EnsemblFungi"/>
</dbReference>
<dbReference type="InterPro" id="IPR001806">
    <property type="entry name" value="Small_GTPase"/>
</dbReference>
<dbReference type="GO" id="GO:0005525">
    <property type="term" value="F:GTP binding"/>
    <property type="evidence" value="ECO:0007669"/>
    <property type="project" value="UniProtKB-KW"/>
</dbReference>
<dbReference type="SMART" id="SM00175">
    <property type="entry name" value="RAB"/>
    <property type="match status" value="1"/>
</dbReference>
<keyword evidence="9" id="KW-0472">Membrane</keyword>
<dbReference type="PANTHER" id="PTHR24070">
    <property type="entry name" value="RAS, DI-RAS, AND RHEB FAMILY MEMBERS OF SMALL GTPASE SUPERFAMILY"/>
    <property type="match status" value="1"/>
</dbReference>
<dbReference type="InterPro" id="IPR027417">
    <property type="entry name" value="P-loop_NTPase"/>
</dbReference>
<dbReference type="GO" id="GO:0007264">
    <property type="term" value="P:small GTPase-mediated signal transduction"/>
    <property type="evidence" value="ECO:0007669"/>
    <property type="project" value="EnsemblFungi"/>
</dbReference>
<evidence type="ECO:0000256" key="9">
    <source>
        <dbReference type="ARBA" id="ARBA00023136"/>
    </source>
</evidence>
<evidence type="ECO:0000256" key="3">
    <source>
        <dbReference type="ARBA" id="ARBA00011984"/>
    </source>
</evidence>
<keyword evidence="5" id="KW-0488">Methylation</keyword>
<reference evidence="15 16" key="1">
    <citation type="submission" date="2016-02" db="EMBL/GenBank/DDBJ databases">
        <title>Complete genome sequence and transcriptome regulation of the pentose utilising yeast Sugiyamaella lignohabitans.</title>
        <authorList>
            <person name="Bellasio M."/>
            <person name="Peymann A."/>
            <person name="Valli M."/>
            <person name="Sipitzky M."/>
            <person name="Graf A."/>
            <person name="Sauer M."/>
            <person name="Marx H."/>
            <person name="Mattanovich D."/>
        </authorList>
    </citation>
    <scope>NUCLEOTIDE SEQUENCE [LARGE SCALE GENOMIC DNA]</scope>
    <source>
        <strain evidence="15 16">CBS 10342</strain>
    </source>
</reference>
<dbReference type="Gene3D" id="3.40.50.300">
    <property type="entry name" value="P-loop containing nucleotide triphosphate hydrolases"/>
    <property type="match status" value="1"/>
</dbReference>
<dbReference type="SMART" id="SM00174">
    <property type="entry name" value="RHO"/>
    <property type="match status" value="1"/>
</dbReference>
<dbReference type="GO" id="GO:0045184">
    <property type="term" value="P:establishment of protein localization"/>
    <property type="evidence" value="ECO:0007669"/>
    <property type="project" value="EnsemblFungi"/>
</dbReference>
<protein>
    <recommendedName>
        <fullName evidence="13">Ras-related protein RSR1</fullName>
        <ecNumber evidence="3">3.6.5.2</ecNumber>
    </recommendedName>
</protein>
<evidence type="ECO:0000256" key="14">
    <source>
        <dbReference type="SAM" id="MobiDB-lite"/>
    </source>
</evidence>
<comment type="subcellular location">
    <subcellularLocation>
        <location evidence="1">Cell membrane</location>
        <topology evidence="1">Lipid-anchor</topology>
        <orientation evidence="1">Cytoplasmic side</orientation>
    </subcellularLocation>
</comment>
<dbReference type="PROSITE" id="PS51421">
    <property type="entry name" value="RAS"/>
    <property type="match status" value="1"/>
</dbReference>
<keyword evidence="10" id="KW-0449">Lipoprotein</keyword>
<dbReference type="GeneID" id="30035889"/>
<dbReference type="GO" id="GO:2000114">
    <property type="term" value="P:regulation of establishment of cell polarity"/>
    <property type="evidence" value="ECO:0007669"/>
    <property type="project" value="EnsemblFungi"/>
</dbReference>
<keyword evidence="16" id="KW-1185">Reference proteome</keyword>
<dbReference type="Pfam" id="PF00071">
    <property type="entry name" value="Ras"/>
    <property type="match status" value="1"/>
</dbReference>
<evidence type="ECO:0000256" key="5">
    <source>
        <dbReference type="ARBA" id="ARBA00022481"/>
    </source>
</evidence>
<dbReference type="AlphaFoldDB" id="A0A167BZQ5"/>
<keyword evidence="7" id="KW-0378">Hydrolase</keyword>
<dbReference type="GO" id="GO:0005774">
    <property type="term" value="C:vacuolar membrane"/>
    <property type="evidence" value="ECO:0007669"/>
    <property type="project" value="EnsemblFungi"/>
</dbReference>
<dbReference type="NCBIfam" id="TIGR00231">
    <property type="entry name" value="small_GTP"/>
    <property type="match status" value="1"/>
</dbReference>
<dbReference type="Proteomes" id="UP000189580">
    <property type="component" value="Chromosome c"/>
</dbReference>
<dbReference type="GO" id="GO:0003925">
    <property type="term" value="F:G protein activity"/>
    <property type="evidence" value="ECO:0007669"/>
    <property type="project" value="UniProtKB-EC"/>
</dbReference>
<dbReference type="InterPro" id="IPR020849">
    <property type="entry name" value="Small_GTPase_Ras-type"/>
</dbReference>
<evidence type="ECO:0000256" key="2">
    <source>
        <dbReference type="ARBA" id="ARBA00008344"/>
    </source>
</evidence>
<evidence type="ECO:0000256" key="8">
    <source>
        <dbReference type="ARBA" id="ARBA00023134"/>
    </source>
</evidence>
<dbReference type="EC" id="3.6.5.2" evidence="3"/>
<comment type="similarity">
    <text evidence="2">Belongs to the small GTPase superfamily. Ras family.</text>
</comment>
<keyword evidence="8" id="KW-0342">GTP-binding</keyword>